<dbReference type="AlphaFoldDB" id="A0A4R2P4A7"/>
<reference evidence="15 16" key="1">
    <citation type="submission" date="2019-03" db="EMBL/GenBank/DDBJ databases">
        <title>Genomic Encyclopedia of Type Strains, Phase IV (KMG-IV): sequencing the most valuable type-strain genomes for metagenomic binning, comparative biology and taxonomic classification.</title>
        <authorList>
            <person name="Goeker M."/>
        </authorList>
    </citation>
    <scope>NUCLEOTIDE SEQUENCE [LARGE SCALE GENOMIC DNA]</scope>
    <source>
        <strain evidence="15 16">DSM 19377</strain>
    </source>
</reference>
<dbReference type="PRINTS" id="PR00732">
    <property type="entry name" value="GLHYDRLASE4"/>
</dbReference>
<dbReference type="PANTHER" id="PTHR32092">
    <property type="entry name" value="6-PHOSPHO-BETA-GLUCOSIDASE-RELATED"/>
    <property type="match status" value="1"/>
</dbReference>
<sequence length="467" mass="52115">MIKVAMIGAGSIEFTKRIVKDILSVPEFCDTEFRFMDVNHANLNSAAKFCRAIINRNGLPANIIETVNQKEAVKDADYVLCTIRVGGLTALEHDIEIPLKYGVDQCVGDTLGPGGIFYGLRMVPALLDLAKDMREAAPGALLINYANPMAINTWALRRAGGVRFIGLCHGVQGGHHLLAKALGIPKDELKITAAGINHQTWYIKASYRGQDMKPKILGALQKDKELAEREPCRIDVLQRFGYFSTESNGHLSEYLPWYRKRKDELDQWIYSKDWIGGVSAGYLKEYRKQAERFIQNFPDPNDADDRQLSISRSDEHASYIIEALETGRPYRGHFNVENKNMITNLPNRSTIEIPCYVDAGGIHPTFIGDLPLQCAATCRTSISVQEMAVEAALNGDRDLVKLAVLHDPLTAAVCNTNEVWRMCDEMLEALAPWLPQFNGEGLRWKDRPQPSDGLNYERPLAGVSAHS</sequence>
<dbReference type="EMBL" id="SLXK01000010">
    <property type="protein sequence ID" value="TCP29477.1"/>
    <property type="molecule type" value="Genomic_DNA"/>
</dbReference>
<dbReference type="PROSITE" id="PS01324">
    <property type="entry name" value="GLYCOSYL_HYDROL_F4"/>
    <property type="match status" value="1"/>
</dbReference>
<keyword evidence="6 10" id="KW-0464">Manganese</keyword>
<keyword evidence="10" id="KW-0533">Nickel</keyword>
<dbReference type="GO" id="GO:0004553">
    <property type="term" value="F:hydrolase activity, hydrolyzing O-glycosyl compounds"/>
    <property type="evidence" value="ECO:0007669"/>
    <property type="project" value="InterPro"/>
</dbReference>
<dbReference type="InterPro" id="IPR015955">
    <property type="entry name" value="Lactate_DH/Glyco_Ohase_4_C"/>
</dbReference>
<evidence type="ECO:0000256" key="10">
    <source>
        <dbReference type="PIRSR" id="PIRSR601088-3"/>
    </source>
</evidence>
<comment type="cofactor">
    <cofactor evidence="1">
        <name>Mn(2+)</name>
        <dbReference type="ChEBI" id="CHEBI:29035"/>
    </cofactor>
</comment>
<evidence type="ECO:0000256" key="7">
    <source>
        <dbReference type="ARBA" id="ARBA00023277"/>
    </source>
</evidence>
<keyword evidence="10" id="KW-0170">Cobalt</keyword>
<evidence type="ECO:0000259" key="14">
    <source>
        <dbReference type="Pfam" id="PF11975"/>
    </source>
</evidence>
<evidence type="ECO:0000256" key="5">
    <source>
        <dbReference type="ARBA" id="ARBA00023027"/>
    </source>
</evidence>
<keyword evidence="10" id="KW-0408">Iron</keyword>
<dbReference type="InterPro" id="IPR001088">
    <property type="entry name" value="Glyco_hydro_4"/>
</dbReference>
<comment type="similarity">
    <text evidence="2 12">Belongs to the glycosyl hydrolase 4 family.</text>
</comment>
<keyword evidence="5 12" id="KW-0520">NAD</keyword>
<keyword evidence="3 10" id="KW-0479">Metal-binding</keyword>
<feature type="binding site" evidence="10">
    <location>
        <position position="198"/>
    </location>
    <ligand>
        <name>Mn(2+)</name>
        <dbReference type="ChEBI" id="CHEBI:29035"/>
    </ligand>
</feature>
<dbReference type="InterPro" id="IPR036291">
    <property type="entry name" value="NAD(P)-bd_dom_sf"/>
</dbReference>
<evidence type="ECO:0000256" key="12">
    <source>
        <dbReference type="RuleBase" id="RU361152"/>
    </source>
</evidence>
<evidence type="ECO:0000256" key="3">
    <source>
        <dbReference type="ARBA" id="ARBA00022723"/>
    </source>
</evidence>
<comment type="caution">
    <text evidence="15">The sequence shown here is derived from an EMBL/GenBank/DDBJ whole genome shotgun (WGS) entry which is preliminary data.</text>
</comment>
<evidence type="ECO:0000313" key="15">
    <source>
        <dbReference type="EMBL" id="TCP29477.1"/>
    </source>
</evidence>
<keyword evidence="7" id="KW-0119">Carbohydrate metabolism</keyword>
<feature type="binding site" evidence="10">
    <location>
        <position position="168"/>
    </location>
    <ligand>
        <name>Mn(2+)</name>
        <dbReference type="ChEBI" id="CHEBI:29035"/>
    </ligand>
</feature>
<accession>A0A4R2P4A7</accession>
<comment type="cofactor">
    <cofactor evidence="12">
        <name>NAD(+)</name>
        <dbReference type="ChEBI" id="CHEBI:57540"/>
    </cofactor>
    <text evidence="12">Binds 1 NAD(+) per subunit.</text>
</comment>
<evidence type="ECO:0000256" key="8">
    <source>
        <dbReference type="ARBA" id="ARBA00023295"/>
    </source>
</evidence>
<dbReference type="PANTHER" id="PTHR32092:SF6">
    <property type="entry name" value="ALPHA-GALACTOSIDASE"/>
    <property type="match status" value="1"/>
</dbReference>
<dbReference type="InterPro" id="IPR053715">
    <property type="entry name" value="GH4_Enzyme_sf"/>
</dbReference>
<keyword evidence="16" id="KW-1185">Reference proteome</keyword>
<dbReference type="GO" id="GO:0005975">
    <property type="term" value="P:carbohydrate metabolic process"/>
    <property type="evidence" value="ECO:0007669"/>
    <property type="project" value="InterPro"/>
</dbReference>
<feature type="binding site" evidence="9">
    <location>
        <position position="147"/>
    </location>
    <ligand>
        <name>substrate</name>
    </ligand>
</feature>
<dbReference type="Gene3D" id="3.90.1820.10">
    <property type="entry name" value="AglA-like glucosidase"/>
    <property type="match status" value="1"/>
</dbReference>
<evidence type="ECO:0000313" key="16">
    <source>
        <dbReference type="Proteomes" id="UP000295416"/>
    </source>
</evidence>
<dbReference type="Pfam" id="PF02056">
    <property type="entry name" value="Glyco_hydro_4"/>
    <property type="match status" value="1"/>
</dbReference>
<evidence type="ECO:0000256" key="6">
    <source>
        <dbReference type="ARBA" id="ARBA00023211"/>
    </source>
</evidence>
<dbReference type="GO" id="GO:0046872">
    <property type="term" value="F:metal ion binding"/>
    <property type="evidence" value="ECO:0007669"/>
    <property type="project" value="UniProtKB-KW"/>
</dbReference>
<dbReference type="InterPro" id="IPR022616">
    <property type="entry name" value="Glyco_hydro_4_C"/>
</dbReference>
<protein>
    <submittedName>
        <fullName evidence="15">Alpha-galactosidase</fullName>
    </submittedName>
</protein>
<feature type="region of interest" description="Disordered" evidence="13">
    <location>
        <begin position="441"/>
        <end position="467"/>
    </location>
</feature>
<proteinExistence type="inferred from homology"/>
<dbReference type="SUPFAM" id="SSF56327">
    <property type="entry name" value="LDH C-terminal domain-like"/>
    <property type="match status" value="1"/>
</dbReference>
<dbReference type="InterPro" id="IPR019802">
    <property type="entry name" value="GlycHydrolase_4_CS"/>
</dbReference>
<gene>
    <name evidence="15" type="ORF">EV207_11098</name>
</gene>
<evidence type="ECO:0000256" key="1">
    <source>
        <dbReference type="ARBA" id="ARBA00001936"/>
    </source>
</evidence>
<evidence type="ECO:0000256" key="2">
    <source>
        <dbReference type="ARBA" id="ARBA00010141"/>
    </source>
</evidence>
<dbReference type="NCBIfam" id="NF011657">
    <property type="entry name" value="PRK15076.1"/>
    <property type="match status" value="1"/>
</dbReference>
<dbReference type="GO" id="GO:0016616">
    <property type="term" value="F:oxidoreductase activity, acting on the CH-OH group of donors, NAD or NADP as acceptor"/>
    <property type="evidence" value="ECO:0007669"/>
    <property type="project" value="InterPro"/>
</dbReference>
<keyword evidence="8 12" id="KW-0326">Glycosidase</keyword>
<evidence type="ECO:0000256" key="11">
    <source>
        <dbReference type="PIRSR" id="PIRSR601088-4"/>
    </source>
</evidence>
<evidence type="ECO:0000256" key="9">
    <source>
        <dbReference type="PIRSR" id="PIRSR601088-2"/>
    </source>
</evidence>
<feature type="site" description="Increases basicity of active site Tyr" evidence="11">
    <location>
        <position position="109"/>
    </location>
</feature>
<evidence type="ECO:0000256" key="4">
    <source>
        <dbReference type="ARBA" id="ARBA00022801"/>
    </source>
</evidence>
<evidence type="ECO:0000256" key="13">
    <source>
        <dbReference type="SAM" id="MobiDB-lite"/>
    </source>
</evidence>
<feature type="domain" description="Glycosyl hydrolase family 4 C-terminal" evidence="14">
    <location>
        <begin position="194"/>
        <end position="410"/>
    </location>
</feature>
<dbReference type="CDD" id="cd05297">
    <property type="entry name" value="GH4_alpha_glucosidase_galactosidase"/>
    <property type="match status" value="1"/>
</dbReference>
<dbReference type="Pfam" id="PF11975">
    <property type="entry name" value="Glyco_hydro_4C"/>
    <property type="match status" value="1"/>
</dbReference>
<dbReference type="Proteomes" id="UP000295416">
    <property type="component" value="Unassembled WGS sequence"/>
</dbReference>
<organism evidence="15 16">
    <name type="scientific">Scopulibacillus darangshiensis</name>
    <dbReference type="NCBI Taxonomy" id="442528"/>
    <lineage>
        <taxon>Bacteria</taxon>
        <taxon>Bacillati</taxon>
        <taxon>Bacillota</taxon>
        <taxon>Bacilli</taxon>
        <taxon>Bacillales</taxon>
        <taxon>Sporolactobacillaceae</taxon>
        <taxon>Scopulibacillus</taxon>
    </lineage>
</organism>
<dbReference type="RefSeq" id="WP_132745832.1">
    <property type="nucleotide sequence ID" value="NZ_SLXK01000010.1"/>
</dbReference>
<keyword evidence="4 12" id="KW-0378">Hydrolase</keyword>
<dbReference type="OrthoDB" id="9808275at2"/>
<dbReference type="SUPFAM" id="SSF51735">
    <property type="entry name" value="NAD(P)-binding Rossmann-fold domains"/>
    <property type="match status" value="1"/>
</dbReference>
<name>A0A4R2P4A7_9BACL</name>